<evidence type="ECO:0000256" key="2">
    <source>
        <dbReference type="ARBA" id="ARBA00011963"/>
    </source>
</evidence>
<feature type="domain" description="Zeta toxin" evidence="7">
    <location>
        <begin position="2"/>
        <end position="119"/>
    </location>
</feature>
<evidence type="ECO:0000256" key="1">
    <source>
        <dbReference type="ARBA" id="ARBA00009104"/>
    </source>
</evidence>
<evidence type="ECO:0000256" key="6">
    <source>
        <dbReference type="ARBA" id="ARBA00048178"/>
    </source>
</evidence>
<dbReference type="PANTHER" id="PTHR39206">
    <property type="entry name" value="SLL8004 PROTEIN"/>
    <property type="match status" value="1"/>
</dbReference>
<dbReference type="PANTHER" id="PTHR39206:SF1">
    <property type="entry name" value="SLL8004 PROTEIN"/>
    <property type="match status" value="1"/>
</dbReference>
<evidence type="ECO:0000259" key="7">
    <source>
        <dbReference type="Pfam" id="PF06414"/>
    </source>
</evidence>
<reference evidence="8" key="1">
    <citation type="journal article" date="2021" name="PeerJ">
        <title>Extensive microbial diversity within the chicken gut microbiome revealed by metagenomics and culture.</title>
        <authorList>
            <person name="Gilroy R."/>
            <person name="Ravi A."/>
            <person name="Getino M."/>
            <person name="Pursley I."/>
            <person name="Horton D.L."/>
            <person name="Alikhan N.F."/>
            <person name="Baker D."/>
            <person name="Gharbi K."/>
            <person name="Hall N."/>
            <person name="Watson M."/>
            <person name="Adriaenssens E.M."/>
            <person name="Foster-Nyarko E."/>
            <person name="Jarju S."/>
            <person name="Secka A."/>
            <person name="Antonio M."/>
            <person name="Oren A."/>
            <person name="Chaudhuri R.R."/>
            <person name="La Ragione R."/>
            <person name="Hildebrand F."/>
            <person name="Pallen M.J."/>
        </authorList>
    </citation>
    <scope>NUCLEOTIDE SEQUENCE</scope>
    <source>
        <strain evidence="8">ChiBcec21-2208</strain>
    </source>
</reference>
<evidence type="ECO:0000256" key="5">
    <source>
        <dbReference type="ARBA" id="ARBA00032897"/>
    </source>
</evidence>
<dbReference type="EMBL" id="DYVE01000120">
    <property type="protein sequence ID" value="HJG27929.1"/>
    <property type="molecule type" value="Genomic_DNA"/>
</dbReference>
<dbReference type="GO" id="GO:0016301">
    <property type="term" value="F:kinase activity"/>
    <property type="evidence" value="ECO:0007669"/>
    <property type="project" value="InterPro"/>
</dbReference>
<proteinExistence type="inferred from homology"/>
<evidence type="ECO:0000256" key="3">
    <source>
        <dbReference type="ARBA" id="ARBA00022741"/>
    </source>
</evidence>
<dbReference type="GO" id="GO:0005524">
    <property type="term" value="F:ATP binding"/>
    <property type="evidence" value="ECO:0007669"/>
    <property type="project" value="UniProtKB-KW"/>
</dbReference>
<organism evidence="8 9">
    <name type="scientific">Subdoligranulum variabile</name>
    <dbReference type="NCBI Taxonomy" id="214851"/>
    <lineage>
        <taxon>Bacteria</taxon>
        <taxon>Bacillati</taxon>
        <taxon>Bacillota</taxon>
        <taxon>Clostridia</taxon>
        <taxon>Eubacteriales</taxon>
        <taxon>Oscillospiraceae</taxon>
        <taxon>Subdoligranulum</taxon>
    </lineage>
</organism>
<evidence type="ECO:0000256" key="4">
    <source>
        <dbReference type="ARBA" id="ARBA00022840"/>
    </source>
</evidence>
<dbReference type="InterPro" id="IPR010488">
    <property type="entry name" value="Zeta_toxin_domain"/>
</dbReference>
<dbReference type="Pfam" id="PF06414">
    <property type="entry name" value="Zeta_toxin"/>
    <property type="match status" value="1"/>
</dbReference>
<comment type="catalytic activity">
    <reaction evidence="6">
        <text>UDP-N-acetyl-alpha-D-glucosamine + ATP = UDP-N-acetyl-alpha-D-glucosamine 3'-phosphate + ADP + H(+)</text>
        <dbReference type="Rhea" id="RHEA:32671"/>
        <dbReference type="ChEBI" id="CHEBI:15378"/>
        <dbReference type="ChEBI" id="CHEBI:30616"/>
        <dbReference type="ChEBI" id="CHEBI:57705"/>
        <dbReference type="ChEBI" id="CHEBI:64353"/>
        <dbReference type="ChEBI" id="CHEBI:456216"/>
        <dbReference type="EC" id="2.7.1.176"/>
    </reaction>
</comment>
<dbReference type="SUPFAM" id="SSF52540">
    <property type="entry name" value="P-loop containing nucleoside triphosphate hydrolases"/>
    <property type="match status" value="1"/>
</dbReference>
<evidence type="ECO:0000313" key="9">
    <source>
        <dbReference type="Proteomes" id="UP000782880"/>
    </source>
</evidence>
<accession>A0A921IIU0</accession>
<dbReference type="InterPro" id="IPR027417">
    <property type="entry name" value="P-loop_NTPase"/>
</dbReference>
<dbReference type="Proteomes" id="UP000782880">
    <property type="component" value="Unassembled WGS sequence"/>
</dbReference>
<comment type="similarity">
    <text evidence="1">Belongs to the zeta toxin family.</text>
</comment>
<reference evidence="8" key="2">
    <citation type="submission" date="2021-09" db="EMBL/GenBank/DDBJ databases">
        <authorList>
            <person name="Gilroy R."/>
        </authorList>
    </citation>
    <scope>NUCLEOTIDE SEQUENCE</scope>
    <source>
        <strain evidence="8">ChiBcec21-2208</strain>
    </source>
</reference>
<name>A0A921IIU0_9FIRM</name>
<dbReference type="AlphaFoldDB" id="A0A921IIU0"/>
<sequence length="186" mass="20417">MPTFTIVGGVNGAGKSSLSGVLKDCLDDLGVIVDPDRLTAQHGGDEYAGGQAAVAKLQDCLAQGVDFTEESTLSGSFSRKMARAARDKGYTVRLYYVGLDTAEESVRRIANRVARGGHNIQTQDVERRFARRFRDLGKLLPLCNEATFYDNDNGFRVVAFYRNGELLPATDTPPVWLTDLRRELAL</sequence>
<protein>
    <recommendedName>
        <fullName evidence="5">UDP-N-acetylglucosamine kinase</fullName>
        <ecNumber evidence="2">2.7.1.176</ecNumber>
    </recommendedName>
    <alternativeName>
        <fullName evidence="5">UDP-N-acetylglucosamine kinase</fullName>
    </alternativeName>
</protein>
<comment type="caution">
    <text evidence="8">The sequence shown here is derived from an EMBL/GenBank/DDBJ whole genome shotgun (WGS) entry which is preliminary data.</text>
</comment>
<gene>
    <name evidence="8" type="ORF">K8V20_04690</name>
</gene>
<keyword evidence="4" id="KW-0067">ATP-binding</keyword>
<dbReference type="Gene3D" id="3.40.50.300">
    <property type="entry name" value="P-loop containing nucleotide triphosphate hydrolases"/>
    <property type="match status" value="1"/>
</dbReference>
<keyword evidence="3" id="KW-0547">Nucleotide-binding</keyword>
<evidence type="ECO:0000313" key="8">
    <source>
        <dbReference type="EMBL" id="HJG27929.1"/>
    </source>
</evidence>
<dbReference type="EC" id="2.7.1.176" evidence="2"/>